<keyword evidence="2" id="KW-0805">Transcription regulation</keyword>
<comment type="caution">
    <text evidence="6">The sequence shown here is derived from an EMBL/GenBank/DDBJ whole genome shotgun (WGS) entry which is preliminary data.</text>
</comment>
<dbReference type="PANTHER" id="PTHR30118">
    <property type="entry name" value="HTH-TYPE TRANSCRIPTIONAL REGULATOR LEUO-RELATED"/>
    <property type="match status" value="1"/>
</dbReference>
<dbReference type="CDD" id="cd08459">
    <property type="entry name" value="PBP2_DntR_NahR_LinR_like"/>
    <property type="match status" value="1"/>
</dbReference>
<dbReference type="Proteomes" id="UP000545386">
    <property type="component" value="Unassembled WGS sequence"/>
</dbReference>
<proteinExistence type="inferred from homology"/>
<dbReference type="InterPro" id="IPR050389">
    <property type="entry name" value="LysR-type_TF"/>
</dbReference>
<comment type="similarity">
    <text evidence="1">Belongs to the LysR transcriptional regulatory family.</text>
</comment>
<dbReference type="SUPFAM" id="SSF53850">
    <property type="entry name" value="Periplasmic binding protein-like II"/>
    <property type="match status" value="1"/>
</dbReference>
<dbReference type="AlphaFoldDB" id="A0A842HMN8"/>
<dbReference type="GO" id="GO:0003677">
    <property type="term" value="F:DNA binding"/>
    <property type="evidence" value="ECO:0007669"/>
    <property type="project" value="UniProtKB-KW"/>
</dbReference>
<reference evidence="6 7" key="1">
    <citation type="submission" date="2020-08" db="EMBL/GenBank/DDBJ databases">
        <title>Paraeoetvoesia sp. YC-7-48 draft genome sequence.</title>
        <authorList>
            <person name="Yao L."/>
        </authorList>
    </citation>
    <scope>NUCLEOTIDE SEQUENCE [LARGE SCALE GENOMIC DNA]</scope>
    <source>
        <strain evidence="7">YC-7-48</strain>
    </source>
</reference>
<dbReference type="GO" id="GO:0003700">
    <property type="term" value="F:DNA-binding transcription factor activity"/>
    <property type="evidence" value="ECO:0007669"/>
    <property type="project" value="InterPro"/>
</dbReference>
<keyword evidence="7" id="KW-1185">Reference proteome</keyword>
<dbReference type="PROSITE" id="PS50931">
    <property type="entry name" value="HTH_LYSR"/>
    <property type="match status" value="1"/>
</dbReference>
<accession>A0A842HMN8</accession>
<sequence length="315" mass="35016">MDLKDIDLNLLVVFNYLLTEGSVSAAAEKMSLSQPAVSNALRRLRSLTGDELFIRTSKGMEPTPYAAQLAEPITYALSTLHDTLNQRASFDPLASRRKFVIAMTDLGEITLLPRLMDLLSHTAPGVTISTVRNTHDSLSTEMEAGHVDLAIGLLPQLKTGFFQQRLFMQRYVCLMRAEHPYAGTAVSSKQYFDSEHVQVVSAGTGHAKLDEIIDSSESKRTVKLLVPHFVAVGHILSNTNLIATVPELYALHYAKPFNLTYVDHPIPLPRIGINLFWHAKFHKEPGNQWMRKIIFNLFSEAVQGAPEGRVAPETP</sequence>
<dbReference type="RefSeq" id="WP_185778661.1">
    <property type="nucleotide sequence ID" value="NZ_JACJUU010000002.1"/>
</dbReference>
<dbReference type="InterPro" id="IPR036390">
    <property type="entry name" value="WH_DNA-bd_sf"/>
</dbReference>
<dbReference type="InterPro" id="IPR036388">
    <property type="entry name" value="WH-like_DNA-bd_sf"/>
</dbReference>
<dbReference type="EMBL" id="JACJUU010000002">
    <property type="protein sequence ID" value="MBC2768838.1"/>
    <property type="molecule type" value="Genomic_DNA"/>
</dbReference>
<protein>
    <submittedName>
        <fullName evidence="6">LysR family transcriptional regulator</fullName>
    </submittedName>
</protein>
<dbReference type="PANTHER" id="PTHR30118:SF15">
    <property type="entry name" value="TRANSCRIPTIONAL REGULATORY PROTEIN"/>
    <property type="match status" value="1"/>
</dbReference>
<name>A0A842HMN8_9BURK</name>
<keyword evidence="4" id="KW-0804">Transcription</keyword>
<keyword evidence="3" id="KW-0238">DNA-binding</keyword>
<dbReference type="InterPro" id="IPR005119">
    <property type="entry name" value="LysR_subst-bd"/>
</dbReference>
<evidence type="ECO:0000313" key="6">
    <source>
        <dbReference type="EMBL" id="MBC2768838.1"/>
    </source>
</evidence>
<evidence type="ECO:0000259" key="5">
    <source>
        <dbReference type="PROSITE" id="PS50931"/>
    </source>
</evidence>
<evidence type="ECO:0000256" key="2">
    <source>
        <dbReference type="ARBA" id="ARBA00023015"/>
    </source>
</evidence>
<dbReference type="SUPFAM" id="SSF46785">
    <property type="entry name" value="Winged helix' DNA-binding domain"/>
    <property type="match status" value="1"/>
</dbReference>
<feature type="domain" description="HTH lysR-type" evidence="5">
    <location>
        <begin position="6"/>
        <end position="63"/>
    </location>
</feature>
<evidence type="ECO:0000256" key="3">
    <source>
        <dbReference type="ARBA" id="ARBA00023125"/>
    </source>
</evidence>
<dbReference type="Gene3D" id="1.10.10.10">
    <property type="entry name" value="Winged helix-like DNA-binding domain superfamily/Winged helix DNA-binding domain"/>
    <property type="match status" value="1"/>
</dbReference>
<gene>
    <name evidence="6" type="ORF">GTU67_02790</name>
</gene>
<dbReference type="Pfam" id="PF03466">
    <property type="entry name" value="LysR_substrate"/>
    <property type="match status" value="1"/>
</dbReference>
<dbReference type="PRINTS" id="PR00039">
    <property type="entry name" value="HTHLYSR"/>
</dbReference>
<dbReference type="Pfam" id="PF00126">
    <property type="entry name" value="HTH_1"/>
    <property type="match status" value="1"/>
</dbReference>
<organism evidence="6 7">
    <name type="scientific">Pusillimonas minor</name>
    <dbReference type="NCBI Taxonomy" id="2697024"/>
    <lineage>
        <taxon>Bacteria</taxon>
        <taxon>Pseudomonadati</taxon>
        <taxon>Pseudomonadota</taxon>
        <taxon>Betaproteobacteria</taxon>
        <taxon>Burkholderiales</taxon>
        <taxon>Alcaligenaceae</taxon>
        <taxon>Pusillimonas</taxon>
    </lineage>
</organism>
<dbReference type="Gene3D" id="3.40.190.10">
    <property type="entry name" value="Periplasmic binding protein-like II"/>
    <property type="match status" value="2"/>
</dbReference>
<dbReference type="InterPro" id="IPR000847">
    <property type="entry name" value="LysR_HTH_N"/>
</dbReference>
<evidence type="ECO:0000313" key="7">
    <source>
        <dbReference type="Proteomes" id="UP000545386"/>
    </source>
</evidence>
<evidence type="ECO:0000256" key="1">
    <source>
        <dbReference type="ARBA" id="ARBA00009437"/>
    </source>
</evidence>
<evidence type="ECO:0000256" key="4">
    <source>
        <dbReference type="ARBA" id="ARBA00023163"/>
    </source>
</evidence>